<reference evidence="1" key="1">
    <citation type="submission" date="2018-11" db="EMBL/GenBank/DDBJ databases">
        <authorList>
            <consortium name="Pathogen Informatics"/>
        </authorList>
    </citation>
    <scope>NUCLEOTIDE SEQUENCE</scope>
</reference>
<dbReference type="EMBL" id="CAAALY010030605">
    <property type="protein sequence ID" value="VEL16987.1"/>
    <property type="molecule type" value="Genomic_DNA"/>
</dbReference>
<accession>A0A3S5A7K9</accession>
<sequence length="82" mass="9548">MIRFFSDSYKAPNLLRMMAGRYYFYDRINGLVRSDGTSGGLFSHSIKPSGGTSLVYRRRKSGYMRNYSAIHTDSREIVYQLY</sequence>
<keyword evidence="2" id="KW-1185">Reference proteome</keyword>
<protein>
    <submittedName>
        <fullName evidence="1">Uncharacterized protein</fullName>
    </submittedName>
</protein>
<gene>
    <name evidence="1" type="ORF">PXEA_LOCUS10427</name>
</gene>
<comment type="caution">
    <text evidence="1">The sequence shown here is derived from an EMBL/GenBank/DDBJ whole genome shotgun (WGS) entry which is preliminary data.</text>
</comment>
<name>A0A3S5A7K9_9PLAT</name>
<dbReference type="AlphaFoldDB" id="A0A3S5A7K9"/>
<dbReference type="Proteomes" id="UP000784294">
    <property type="component" value="Unassembled WGS sequence"/>
</dbReference>
<proteinExistence type="predicted"/>
<evidence type="ECO:0000313" key="2">
    <source>
        <dbReference type="Proteomes" id="UP000784294"/>
    </source>
</evidence>
<evidence type="ECO:0000313" key="1">
    <source>
        <dbReference type="EMBL" id="VEL16987.1"/>
    </source>
</evidence>
<organism evidence="1 2">
    <name type="scientific">Protopolystoma xenopodis</name>
    <dbReference type="NCBI Taxonomy" id="117903"/>
    <lineage>
        <taxon>Eukaryota</taxon>
        <taxon>Metazoa</taxon>
        <taxon>Spiralia</taxon>
        <taxon>Lophotrochozoa</taxon>
        <taxon>Platyhelminthes</taxon>
        <taxon>Monogenea</taxon>
        <taxon>Polyopisthocotylea</taxon>
        <taxon>Polystomatidea</taxon>
        <taxon>Polystomatidae</taxon>
        <taxon>Protopolystoma</taxon>
    </lineage>
</organism>